<evidence type="ECO:0000259" key="8">
    <source>
        <dbReference type="PROSITE" id="PS51884"/>
    </source>
</evidence>
<proteinExistence type="predicted"/>
<gene>
    <name evidence="9" type="ORF">FHU37_003286</name>
</gene>
<reference evidence="9 10" key="1">
    <citation type="submission" date="2020-07" db="EMBL/GenBank/DDBJ databases">
        <title>Sequencing the genomes of 1000 actinobacteria strains.</title>
        <authorList>
            <person name="Klenk H.-P."/>
        </authorList>
    </citation>
    <scope>NUCLEOTIDE SEQUENCE [LARGE SCALE GENOMIC DNA]</scope>
    <source>
        <strain evidence="9 10">DSM 42178</strain>
    </source>
</reference>
<dbReference type="AlphaFoldDB" id="A0A852ZVC3"/>
<protein>
    <recommendedName>
        <fullName evidence="8">Chaplin domain-containing protein</fullName>
    </recommendedName>
</protein>
<evidence type="ECO:0000256" key="3">
    <source>
        <dbReference type="ARBA" id="ARBA00022525"/>
    </source>
</evidence>
<dbReference type="EMBL" id="JACBZD010000001">
    <property type="protein sequence ID" value="NYI06343.1"/>
    <property type="molecule type" value="Genomic_DNA"/>
</dbReference>
<dbReference type="GO" id="GO:0007155">
    <property type="term" value="P:cell adhesion"/>
    <property type="evidence" value="ECO:0007669"/>
    <property type="project" value="UniProtKB-KW"/>
</dbReference>
<dbReference type="Pfam" id="PF03777">
    <property type="entry name" value="ChpA-C"/>
    <property type="match status" value="1"/>
</dbReference>
<dbReference type="PROSITE" id="PS51884">
    <property type="entry name" value="CHAPLIN"/>
    <property type="match status" value="1"/>
</dbReference>
<feature type="signal peptide" evidence="7">
    <location>
        <begin position="1"/>
        <end position="25"/>
    </location>
</feature>
<sequence length="96" mass="9492">MSFTRKAAVLTATAGALVVSTAGVAAAEAESETAAVGSPGIISGNAIDIPIHIPLNVCGNTVDIIGVLNPSLGNYCENAEVEVEEDENGPGNGLNG</sequence>
<keyword evidence="4 7" id="KW-0732">Signal</keyword>
<evidence type="ECO:0000313" key="10">
    <source>
        <dbReference type="Proteomes" id="UP000567795"/>
    </source>
</evidence>
<keyword evidence="5" id="KW-0130">Cell adhesion</keyword>
<feature type="domain" description="Chaplin" evidence="8">
    <location>
        <begin position="38"/>
        <end position="78"/>
    </location>
</feature>
<name>A0A852ZVC3_9ACTN</name>
<feature type="chain" id="PRO_5038403920" description="Chaplin domain-containing protein" evidence="7">
    <location>
        <begin position="26"/>
        <end position="96"/>
    </location>
</feature>
<evidence type="ECO:0000256" key="2">
    <source>
        <dbReference type="ARBA" id="ARBA00022512"/>
    </source>
</evidence>
<keyword evidence="2" id="KW-0134">Cell wall</keyword>
<keyword evidence="10" id="KW-1185">Reference proteome</keyword>
<evidence type="ECO:0000256" key="1">
    <source>
        <dbReference type="ARBA" id="ARBA00004191"/>
    </source>
</evidence>
<dbReference type="Proteomes" id="UP000567795">
    <property type="component" value="Unassembled WGS sequence"/>
</dbReference>
<organism evidence="9 10">
    <name type="scientific">Allostreptomyces psammosilenae</name>
    <dbReference type="NCBI Taxonomy" id="1892865"/>
    <lineage>
        <taxon>Bacteria</taxon>
        <taxon>Bacillati</taxon>
        <taxon>Actinomycetota</taxon>
        <taxon>Actinomycetes</taxon>
        <taxon>Kitasatosporales</taxon>
        <taxon>Streptomycetaceae</taxon>
        <taxon>Allostreptomyces</taxon>
    </lineage>
</organism>
<evidence type="ECO:0000313" key="9">
    <source>
        <dbReference type="EMBL" id="NYI06343.1"/>
    </source>
</evidence>
<dbReference type="RefSeq" id="WP_179814941.1">
    <property type="nucleotide sequence ID" value="NZ_JACBZD010000001.1"/>
</dbReference>
<keyword evidence="6" id="KW-0034">Amyloid</keyword>
<dbReference type="InterPro" id="IPR005528">
    <property type="entry name" value="ChpA-H"/>
</dbReference>
<evidence type="ECO:0000256" key="7">
    <source>
        <dbReference type="SAM" id="SignalP"/>
    </source>
</evidence>
<comment type="subcellular location">
    <subcellularLocation>
        <location evidence="1">Secreted</location>
        <location evidence="1">Cell wall</location>
    </subcellularLocation>
</comment>
<accession>A0A852ZVC3</accession>
<keyword evidence="3" id="KW-0964">Secreted</keyword>
<evidence type="ECO:0000256" key="6">
    <source>
        <dbReference type="ARBA" id="ARBA00023087"/>
    </source>
</evidence>
<evidence type="ECO:0000256" key="4">
    <source>
        <dbReference type="ARBA" id="ARBA00022729"/>
    </source>
</evidence>
<comment type="caution">
    <text evidence="9">The sequence shown here is derived from an EMBL/GenBank/DDBJ whole genome shotgun (WGS) entry which is preliminary data.</text>
</comment>
<evidence type="ECO:0000256" key="5">
    <source>
        <dbReference type="ARBA" id="ARBA00022889"/>
    </source>
</evidence>